<keyword evidence="1" id="KW-0472">Membrane</keyword>
<keyword evidence="1" id="KW-0812">Transmembrane</keyword>
<keyword evidence="1" id="KW-1133">Transmembrane helix</keyword>
<dbReference type="Proteomes" id="UP000095283">
    <property type="component" value="Unplaced"/>
</dbReference>
<protein>
    <submittedName>
        <fullName evidence="3">Uncharacterized protein</fullName>
    </submittedName>
</protein>
<feature type="transmembrane region" description="Helical" evidence="1">
    <location>
        <begin position="15"/>
        <end position="33"/>
    </location>
</feature>
<dbReference type="AlphaFoldDB" id="A0A1I7WKV9"/>
<sequence length="55" mass="6576">MISNKRNIPLLRISFNIYIGLPYSLSTSLYLVIQFHSRRYVVIKIQLKFNVYNNL</sequence>
<evidence type="ECO:0000256" key="1">
    <source>
        <dbReference type="SAM" id="Phobius"/>
    </source>
</evidence>
<proteinExistence type="predicted"/>
<reference evidence="3" key="1">
    <citation type="submission" date="2016-11" db="UniProtKB">
        <authorList>
            <consortium name="WormBaseParasite"/>
        </authorList>
    </citation>
    <scope>IDENTIFICATION</scope>
</reference>
<evidence type="ECO:0000313" key="2">
    <source>
        <dbReference type="Proteomes" id="UP000095283"/>
    </source>
</evidence>
<name>A0A1I7WKV9_HETBA</name>
<keyword evidence="2" id="KW-1185">Reference proteome</keyword>
<evidence type="ECO:0000313" key="3">
    <source>
        <dbReference type="WBParaSite" id="Hba_05766"/>
    </source>
</evidence>
<accession>A0A1I7WKV9</accession>
<organism evidence="2 3">
    <name type="scientific">Heterorhabditis bacteriophora</name>
    <name type="common">Entomopathogenic nematode worm</name>
    <dbReference type="NCBI Taxonomy" id="37862"/>
    <lineage>
        <taxon>Eukaryota</taxon>
        <taxon>Metazoa</taxon>
        <taxon>Ecdysozoa</taxon>
        <taxon>Nematoda</taxon>
        <taxon>Chromadorea</taxon>
        <taxon>Rhabditida</taxon>
        <taxon>Rhabditina</taxon>
        <taxon>Rhabditomorpha</taxon>
        <taxon>Strongyloidea</taxon>
        <taxon>Heterorhabditidae</taxon>
        <taxon>Heterorhabditis</taxon>
    </lineage>
</organism>
<dbReference type="WBParaSite" id="Hba_05766">
    <property type="protein sequence ID" value="Hba_05766"/>
    <property type="gene ID" value="Hba_05766"/>
</dbReference>